<dbReference type="RefSeq" id="WP_261496444.1">
    <property type="nucleotide sequence ID" value="NZ_JAOCQF010000002.1"/>
</dbReference>
<gene>
    <name evidence="2" type="ORF">N5I32_13750</name>
</gene>
<keyword evidence="1" id="KW-0732">Signal</keyword>
<reference evidence="3" key="1">
    <citation type="submission" date="2023-07" db="EMBL/GenBank/DDBJ databases">
        <title>Defluviimonas sediminis sp. nov., isolated from mangrove sediment.</title>
        <authorList>
            <person name="Liu L."/>
            <person name="Li J."/>
            <person name="Huang Y."/>
            <person name="Pan J."/>
            <person name="Li M."/>
        </authorList>
    </citation>
    <scope>NUCLEOTIDE SEQUENCE [LARGE SCALE GENOMIC DNA]</scope>
    <source>
        <strain evidence="3">FT324</strain>
    </source>
</reference>
<comment type="caution">
    <text evidence="2">The sequence shown here is derived from an EMBL/GenBank/DDBJ whole genome shotgun (WGS) entry which is preliminary data.</text>
</comment>
<organism evidence="2 3">
    <name type="scientific">Albidovulum sediminis</name>
    <dbReference type="NCBI Taxonomy" id="3066345"/>
    <lineage>
        <taxon>Bacteria</taxon>
        <taxon>Pseudomonadati</taxon>
        <taxon>Pseudomonadota</taxon>
        <taxon>Alphaproteobacteria</taxon>
        <taxon>Rhodobacterales</taxon>
        <taxon>Paracoccaceae</taxon>
        <taxon>Albidovulum</taxon>
    </lineage>
</organism>
<accession>A0ABT2NPE1</accession>
<evidence type="ECO:0000313" key="3">
    <source>
        <dbReference type="Proteomes" id="UP001205601"/>
    </source>
</evidence>
<dbReference type="Proteomes" id="UP001205601">
    <property type="component" value="Unassembled WGS sequence"/>
</dbReference>
<dbReference type="InterPro" id="IPR019225">
    <property type="entry name" value="DUF2155"/>
</dbReference>
<dbReference type="EMBL" id="JAOCQF010000002">
    <property type="protein sequence ID" value="MCT8330585.1"/>
    <property type="molecule type" value="Genomic_DNA"/>
</dbReference>
<sequence>MRRAALIACLCALPAMAQEAPEATGAPGAILRALDKVSGLTQDIEVHNGESAFFGRIEITLDDCRYPTDDPASDAFARLRVFDTTAQVTAFDGWMVASSPALSALDHPRYDVWVMRCLIPATSSDG</sequence>
<dbReference type="Pfam" id="PF09923">
    <property type="entry name" value="DUF2155"/>
    <property type="match status" value="1"/>
</dbReference>
<feature type="chain" id="PRO_5045602940" evidence="1">
    <location>
        <begin position="18"/>
        <end position="126"/>
    </location>
</feature>
<name>A0ABT2NPE1_9RHOB</name>
<proteinExistence type="predicted"/>
<feature type="signal peptide" evidence="1">
    <location>
        <begin position="1"/>
        <end position="17"/>
    </location>
</feature>
<evidence type="ECO:0000256" key="1">
    <source>
        <dbReference type="SAM" id="SignalP"/>
    </source>
</evidence>
<keyword evidence="3" id="KW-1185">Reference proteome</keyword>
<evidence type="ECO:0000313" key="2">
    <source>
        <dbReference type="EMBL" id="MCT8330585.1"/>
    </source>
</evidence>
<protein>
    <submittedName>
        <fullName evidence="2">DUF2155 domain-containing protein</fullName>
    </submittedName>
</protein>